<dbReference type="InterPro" id="IPR018181">
    <property type="entry name" value="Heat_shock_70_CS"/>
</dbReference>
<dbReference type="PROSITE" id="PS00329">
    <property type="entry name" value="HSP70_2"/>
    <property type="match status" value="1"/>
</dbReference>
<name>A0ABQ4XCF0_9ASTR</name>
<dbReference type="Gene3D" id="3.90.640.10">
    <property type="entry name" value="Actin, Chain A, domain 4"/>
    <property type="match status" value="1"/>
</dbReference>
<gene>
    <name evidence="3" type="ORF">Tco_0657489</name>
</gene>
<protein>
    <submittedName>
        <fullName evidence="3">Heat shock cognate 70 kDa protein 2-like protein</fullName>
    </submittedName>
</protein>
<dbReference type="PRINTS" id="PR00301">
    <property type="entry name" value="HEATSHOCK70"/>
</dbReference>
<keyword evidence="1" id="KW-0547">Nucleotide-binding</keyword>
<keyword evidence="2" id="KW-0067">ATP-binding</keyword>
<dbReference type="InterPro" id="IPR029047">
    <property type="entry name" value="HSP70_peptide-bd_sf"/>
</dbReference>
<dbReference type="Pfam" id="PF00012">
    <property type="entry name" value="HSP70"/>
    <property type="match status" value="1"/>
</dbReference>
<evidence type="ECO:0000313" key="3">
    <source>
        <dbReference type="EMBL" id="GJS62705.1"/>
    </source>
</evidence>
<dbReference type="Gene3D" id="3.30.420.40">
    <property type="match status" value="3"/>
</dbReference>
<evidence type="ECO:0000256" key="2">
    <source>
        <dbReference type="ARBA" id="ARBA00022840"/>
    </source>
</evidence>
<sequence>MAEDISSLILGKMKETAEAYLGEAVKDAVITVPAYFNNSQRKATKDAGSIVGLNIIRMINGPIAAAITYGLDNKKSGKLNVVVFDLGGGTFNVSLMTIEGGSRNNFKVIAVSGGTHLSGEDFDNRMVDYCVQEYFDEKELCKSVNPDEAVAYGAAIMATKLSARGRHSFVTWYKSIWKSSECCDSTEHSDTKKSMIYGTVHDYQSSATIRVYQGEKARCKDNHLLGKFTIYGFPPSQRMTLVEISFDIDANCILTVTAKVLSTGKTKKLIVTNENGRLSLEEIEKIVTNAKKYKHKDETFKEKEQDALHDCLPDGPVSTVDELHHMKWFKKKVNALEDHLYHMKNKFKGHKFIKKKANALQDSLNRIKAKIKAHDFKKITDASEDYIISGLKMRQVLIIRGSLKSDKSKDQSTLLQEDNNALEDCLYRTKHKFKERVLKKRVPPKSLKTLLSSRCSCLIRSKV</sequence>
<dbReference type="Proteomes" id="UP001151760">
    <property type="component" value="Unassembled WGS sequence"/>
</dbReference>
<reference evidence="3" key="1">
    <citation type="journal article" date="2022" name="Int. J. Mol. Sci.">
        <title>Draft Genome of Tanacetum Coccineum: Genomic Comparison of Closely Related Tanacetum-Family Plants.</title>
        <authorList>
            <person name="Yamashiro T."/>
            <person name="Shiraishi A."/>
            <person name="Nakayama K."/>
            <person name="Satake H."/>
        </authorList>
    </citation>
    <scope>NUCLEOTIDE SEQUENCE</scope>
</reference>
<proteinExistence type="predicted"/>
<dbReference type="PANTHER" id="PTHR19375">
    <property type="entry name" value="HEAT SHOCK PROTEIN 70KDA"/>
    <property type="match status" value="1"/>
</dbReference>
<dbReference type="InterPro" id="IPR013126">
    <property type="entry name" value="Hsp_70_fam"/>
</dbReference>
<dbReference type="SUPFAM" id="SSF53067">
    <property type="entry name" value="Actin-like ATPase domain"/>
    <property type="match status" value="2"/>
</dbReference>
<accession>A0ABQ4XCF0</accession>
<evidence type="ECO:0000313" key="4">
    <source>
        <dbReference type="Proteomes" id="UP001151760"/>
    </source>
</evidence>
<dbReference type="InterPro" id="IPR043129">
    <property type="entry name" value="ATPase_NBD"/>
</dbReference>
<comment type="caution">
    <text evidence="3">The sequence shown here is derived from an EMBL/GenBank/DDBJ whole genome shotgun (WGS) entry which is preliminary data.</text>
</comment>
<reference evidence="3" key="2">
    <citation type="submission" date="2022-01" db="EMBL/GenBank/DDBJ databases">
        <authorList>
            <person name="Yamashiro T."/>
            <person name="Shiraishi A."/>
            <person name="Satake H."/>
            <person name="Nakayama K."/>
        </authorList>
    </citation>
    <scope>NUCLEOTIDE SEQUENCE</scope>
</reference>
<organism evidence="3 4">
    <name type="scientific">Tanacetum coccineum</name>
    <dbReference type="NCBI Taxonomy" id="301880"/>
    <lineage>
        <taxon>Eukaryota</taxon>
        <taxon>Viridiplantae</taxon>
        <taxon>Streptophyta</taxon>
        <taxon>Embryophyta</taxon>
        <taxon>Tracheophyta</taxon>
        <taxon>Spermatophyta</taxon>
        <taxon>Magnoliopsida</taxon>
        <taxon>eudicotyledons</taxon>
        <taxon>Gunneridae</taxon>
        <taxon>Pentapetalae</taxon>
        <taxon>asterids</taxon>
        <taxon>campanulids</taxon>
        <taxon>Asterales</taxon>
        <taxon>Asteraceae</taxon>
        <taxon>Asteroideae</taxon>
        <taxon>Anthemideae</taxon>
        <taxon>Anthemidinae</taxon>
        <taxon>Tanacetum</taxon>
    </lineage>
</organism>
<dbReference type="SUPFAM" id="SSF100920">
    <property type="entry name" value="Heat shock protein 70kD (HSP70), peptide-binding domain"/>
    <property type="match status" value="1"/>
</dbReference>
<evidence type="ECO:0000256" key="1">
    <source>
        <dbReference type="ARBA" id="ARBA00022741"/>
    </source>
</evidence>
<dbReference type="EMBL" id="BQNB010009378">
    <property type="protein sequence ID" value="GJS62705.1"/>
    <property type="molecule type" value="Genomic_DNA"/>
</dbReference>
<dbReference type="Gene3D" id="2.60.34.10">
    <property type="entry name" value="Substrate Binding Domain Of DNAk, Chain A, domain 1"/>
    <property type="match status" value="1"/>
</dbReference>
<keyword evidence="4" id="KW-1185">Reference proteome</keyword>